<dbReference type="eggNOG" id="COG4977">
    <property type="taxonomic scope" value="Bacteria"/>
</dbReference>
<keyword evidence="3" id="KW-0804">Transcription</keyword>
<evidence type="ECO:0000313" key="6">
    <source>
        <dbReference type="EMBL" id="ACD17343.1"/>
    </source>
</evidence>
<dbReference type="SUPFAM" id="SSF46689">
    <property type="entry name" value="Homeodomain-like"/>
    <property type="match status" value="2"/>
</dbReference>
<feature type="compositionally biased region" description="Low complexity" evidence="4">
    <location>
        <begin position="57"/>
        <end position="119"/>
    </location>
</feature>
<dbReference type="HOGENOM" id="CLU_000445_59_0_4"/>
<protein>
    <submittedName>
        <fullName evidence="6">Transcriptional regulator, AraC family</fullName>
    </submittedName>
</protein>
<dbReference type="EMBL" id="CP001052">
    <property type="protein sequence ID" value="ACD17343.1"/>
    <property type="molecule type" value="Genomic_DNA"/>
</dbReference>
<dbReference type="InterPro" id="IPR029062">
    <property type="entry name" value="Class_I_gatase-like"/>
</dbReference>
<evidence type="ECO:0000313" key="7">
    <source>
        <dbReference type="Proteomes" id="UP000001739"/>
    </source>
</evidence>
<dbReference type="InterPro" id="IPR018060">
    <property type="entry name" value="HTH_AraC"/>
</dbReference>
<name>B2T5X9_PARPJ</name>
<dbReference type="InterPro" id="IPR052158">
    <property type="entry name" value="INH-QAR"/>
</dbReference>
<evidence type="ECO:0000256" key="3">
    <source>
        <dbReference type="ARBA" id="ARBA00023163"/>
    </source>
</evidence>
<evidence type="ECO:0000256" key="4">
    <source>
        <dbReference type="SAM" id="MobiDB-lite"/>
    </source>
</evidence>
<dbReference type="SMART" id="SM00342">
    <property type="entry name" value="HTH_ARAC"/>
    <property type="match status" value="1"/>
</dbReference>
<dbReference type="Gene3D" id="3.40.50.880">
    <property type="match status" value="1"/>
</dbReference>
<dbReference type="OrthoDB" id="9177852at2"/>
<dbReference type="InterPro" id="IPR009057">
    <property type="entry name" value="Homeodomain-like_sf"/>
</dbReference>
<dbReference type="Pfam" id="PF01965">
    <property type="entry name" value="DJ-1_PfpI"/>
    <property type="match status" value="1"/>
</dbReference>
<dbReference type="InterPro" id="IPR018062">
    <property type="entry name" value="HTH_AraC-typ_CS"/>
</dbReference>
<dbReference type="Pfam" id="PF12833">
    <property type="entry name" value="HTH_18"/>
    <property type="match status" value="1"/>
</dbReference>
<sequence>MAARHIVFAVAPDLVLLDACGPLEAFWRAELTVAGTAGAGVGQAVDNDEGVVRDAGRSGISGSAGSGASSAGAGQSAGSSGSDSAANSYGSAGAASSATSNDAANSYSAPSAASSASSPGRSLPQPLAYRTTVASIDGGILQTFPGLPIVTERLDSLDDQPIDTLIVPGVPVDEHCTLEPELVAWIRRHAPRARRVCSVCTGAFYLAAAGLLDGRRATTHWRDAPRLAQRFPNVHVDADPIFIRDAGRHEGDGVVWTSAGVTAGIDLALALIEEDVGHAVAMQAARRLVVFMKRPGGQSQYSAALAAQASANGPFEALHSWMTAHLRDDLSVERLAERTRMSPRTFARRYVDEVGRTPAKTVSALRLEAASRALAESRRPLKRIALDCGFGSEQNLRRAFLRRFGVLPLDYRERFMSAAAPRNGAVSETASELAEAS</sequence>
<dbReference type="PANTHER" id="PTHR43130:SF3">
    <property type="entry name" value="HTH-TYPE TRANSCRIPTIONAL REGULATOR RV1931C"/>
    <property type="match status" value="1"/>
</dbReference>
<dbReference type="Gene3D" id="1.10.10.60">
    <property type="entry name" value="Homeodomain-like"/>
    <property type="match status" value="1"/>
</dbReference>
<dbReference type="SUPFAM" id="SSF52317">
    <property type="entry name" value="Class I glutamine amidotransferase-like"/>
    <property type="match status" value="1"/>
</dbReference>
<dbReference type="GO" id="GO:0003700">
    <property type="term" value="F:DNA-binding transcription factor activity"/>
    <property type="evidence" value="ECO:0007669"/>
    <property type="project" value="InterPro"/>
</dbReference>
<dbReference type="STRING" id="398527.Bphyt_2949"/>
<dbReference type="InterPro" id="IPR002818">
    <property type="entry name" value="DJ-1/PfpI"/>
</dbReference>
<dbReference type="RefSeq" id="WP_012433923.1">
    <property type="nucleotide sequence ID" value="NC_010681.1"/>
</dbReference>
<gene>
    <name evidence="6" type="ordered locus">Bphyt_2949</name>
</gene>
<accession>B2T5X9</accession>
<dbReference type="CDD" id="cd03137">
    <property type="entry name" value="GATase1_AraC_1"/>
    <property type="match status" value="1"/>
</dbReference>
<dbReference type="GO" id="GO:0043565">
    <property type="term" value="F:sequence-specific DNA binding"/>
    <property type="evidence" value="ECO:0007669"/>
    <property type="project" value="InterPro"/>
</dbReference>
<dbReference type="PANTHER" id="PTHR43130">
    <property type="entry name" value="ARAC-FAMILY TRANSCRIPTIONAL REGULATOR"/>
    <property type="match status" value="1"/>
</dbReference>
<reference evidence="6 7" key="1">
    <citation type="journal article" date="2011" name="J. Bacteriol.">
        <title>Complete genome sequence of the plant growth-promoting endophyte Burkholderia phytofirmans strain PsJN.</title>
        <authorList>
            <person name="Weilharter A."/>
            <person name="Mitter B."/>
            <person name="Shin M.V."/>
            <person name="Chain P.S."/>
            <person name="Nowak J."/>
            <person name="Sessitsch A."/>
        </authorList>
    </citation>
    <scope>NUCLEOTIDE SEQUENCE [LARGE SCALE GENOMIC DNA]</scope>
    <source>
        <strain evidence="7">DSM 17436 / LMG 22146 / PsJN</strain>
    </source>
</reference>
<dbReference type="PROSITE" id="PS01124">
    <property type="entry name" value="HTH_ARAC_FAMILY_2"/>
    <property type="match status" value="1"/>
</dbReference>
<evidence type="ECO:0000256" key="1">
    <source>
        <dbReference type="ARBA" id="ARBA00023015"/>
    </source>
</evidence>
<organism evidence="6 7">
    <name type="scientific">Paraburkholderia phytofirmans (strain DSM 17436 / LMG 22146 / PsJN)</name>
    <name type="common">Burkholderia phytofirmans</name>
    <dbReference type="NCBI Taxonomy" id="398527"/>
    <lineage>
        <taxon>Bacteria</taxon>
        <taxon>Pseudomonadati</taxon>
        <taxon>Pseudomonadota</taxon>
        <taxon>Betaproteobacteria</taxon>
        <taxon>Burkholderiales</taxon>
        <taxon>Burkholderiaceae</taxon>
        <taxon>Paraburkholderia</taxon>
    </lineage>
</organism>
<dbReference type="AlphaFoldDB" id="B2T5X9"/>
<feature type="domain" description="HTH araC/xylS-type" evidence="5">
    <location>
        <begin position="316"/>
        <end position="414"/>
    </location>
</feature>
<proteinExistence type="predicted"/>
<evidence type="ECO:0000259" key="5">
    <source>
        <dbReference type="PROSITE" id="PS01124"/>
    </source>
</evidence>
<feature type="region of interest" description="Disordered" evidence="4">
    <location>
        <begin position="53"/>
        <end position="123"/>
    </location>
</feature>
<evidence type="ECO:0000256" key="2">
    <source>
        <dbReference type="ARBA" id="ARBA00023125"/>
    </source>
</evidence>
<keyword evidence="2" id="KW-0238">DNA-binding</keyword>
<dbReference type="Proteomes" id="UP000001739">
    <property type="component" value="Chromosome 1"/>
</dbReference>
<dbReference type="KEGG" id="bpy:Bphyt_2949"/>
<dbReference type="PROSITE" id="PS00041">
    <property type="entry name" value="HTH_ARAC_FAMILY_1"/>
    <property type="match status" value="1"/>
</dbReference>
<keyword evidence="1" id="KW-0805">Transcription regulation</keyword>